<dbReference type="Pfam" id="PF23190">
    <property type="entry name" value="LHD_TRPY1"/>
    <property type="match status" value="1"/>
</dbReference>
<keyword evidence="1" id="KW-0812">Transmembrane</keyword>
<feature type="transmembrane region" description="Helical" evidence="1">
    <location>
        <begin position="489"/>
        <end position="506"/>
    </location>
</feature>
<dbReference type="AlphaFoldDB" id="A0A6H0Y1W0"/>
<reference evidence="4 5" key="1">
    <citation type="journal article" date="2016" name="Sci. Rep.">
        <title>Peltaster fructicola genome reveals evolution from an invasive phytopathogen to an ectophytic parasite.</title>
        <authorList>
            <person name="Xu C."/>
            <person name="Chen H."/>
            <person name="Gleason M.L."/>
            <person name="Xu J.R."/>
            <person name="Liu H."/>
            <person name="Zhang R."/>
            <person name="Sun G."/>
        </authorList>
    </citation>
    <scope>NUCLEOTIDE SEQUENCE [LARGE SCALE GENOMIC DNA]</scope>
    <source>
        <strain evidence="4 5">LNHT1506</strain>
    </source>
</reference>
<evidence type="ECO:0000256" key="1">
    <source>
        <dbReference type="SAM" id="Phobius"/>
    </source>
</evidence>
<dbReference type="PANTHER" id="PTHR35859">
    <property type="entry name" value="NONSELECTIVE CATION CHANNEL PROTEIN"/>
    <property type="match status" value="1"/>
</dbReference>
<feature type="transmembrane region" description="Helical" evidence="1">
    <location>
        <begin position="434"/>
        <end position="455"/>
    </location>
</feature>
<keyword evidence="1" id="KW-0472">Membrane</keyword>
<evidence type="ECO:0000313" key="4">
    <source>
        <dbReference type="EMBL" id="QIX00630.1"/>
    </source>
</evidence>
<keyword evidence="5" id="KW-1185">Reference proteome</keyword>
<feature type="transmembrane region" description="Helical" evidence="1">
    <location>
        <begin position="268"/>
        <end position="286"/>
    </location>
</feature>
<feature type="domain" description="YVC1 N-terminal linker helical" evidence="2">
    <location>
        <begin position="42"/>
        <end position="224"/>
    </location>
</feature>
<name>A0A6H0Y1W0_9PEZI</name>
<proteinExistence type="predicted"/>
<gene>
    <name evidence="4" type="ORF">AMS68_006147</name>
</gene>
<evidence type="ECO:0000313" key="5">
    <source>
        <dbReference type="Proteomes" id="UP000503462"/>
    </source>
</evidence>
<feature type="domain" description="Calcium channel YVC1-like C-terminal transmembrane" evidence="3">
    <location>
        <begin position="262"/>
        <end position="533"/>
    </location>
</feature>
<dbReference type="PANTHER" id="PTHR35859:SF5">
    <property type="entry name" value="ION TRANSPORT DOMAIN-CONTAINING PROTEIN"/>
    <property type="match status" value="1"/>
</dbReference>
<feature type="transmembrane region" description="Helical" evidence="1">
    <location>
        <begin position="233"/>
        <end position="256"/>
    </location>
</feature>
<organism evidence="4 5">
    <name type="scientific">Peltaster fructicola</name>
    <dbReference type="NCBI Taxonomy" id="286661"/>
    <lineage>
        <taxon>Eukaryota</taxon>
        <taxon>Fungi</taxon>
        <taxon>Dikarya</taxon>
        <taxon>Ascomycota</taxon>
        <taxon>Pezizomycotina</taxon>
        <taxon>Dothideomycetes</taxon>
        <taxon>Dothideomycetes incertae sedis</taxon>
        <taxon>Peltaster</taxon>
    </lineage>
</organism>
<protein>
    <submittedName>
        <fullName evidence="4">Uncharacterized protein</fullName>
    </submittedName>
</protein>
<dbReference type="EMBL" id="CP051142">
    <property type="protein sequence ID" value="QIX00630.1"/>
    <property type="molecule type" value="Genomic_DNA"/>
</dbReference>
<evidence type="ECO:0000259" key="2">
    <source>
        <dbReference type="Pfam" id="PF23190"/>
    </source>
</evidence>
<dbReference type="Proteomes" id="UP000503462">
    <property type="component" value="Chromosome 4"/>
</dbReference>
<accession>A0A6H0Y1W0</accession>
<dbReference type="InterPro" id="IPR056337">
    <property type="entry name" value="LHD_YVC1"/>
</dbReference>
<feature type="transmembrane region" description="Helical" evidence="1">
    <location>
        <begin position="518"/>
        <end position="537"/>
    </location>
</feature>
<feature type="transmembrane region" description="Helical" evidence="1">
    <location>
        <begin position="293"/>
        <end position="313"/>
    </location>
</feature>
<feature type="transmembrane region" description="Helical" evidence="1">
    <location>
        <begin position="374"/>
        <end position="392"/>
    </location>
</feature>
<dbReference type="InterPro" id="IPR052971">
    <property type="entry name" value="TRP_calcium_channel"/>
</dbReference>
<dbReference type="Pfam" id="PF23317">
    <property type="entry name" value="YVC1_C"/>
    <property type="match status" value="1"/>
</dbReference>
<sequence length="621" mass="71334">MQSWDKLVSWLKQSSIRLDEEIEPLLTADGNASGPTTSPRDVTIVCLRLKYQIEQVIPCELPEERITAAHSNVITQAVVKTAQAAGTIADVDNSACVVFGLLVVKNWFRKQAKLELWDADLHNGRAQACEVIAKKIIEGEDDHDYLMREVLLKRFSIIVDGKPTLTSNVIEKAVDLHAVRVIGSSGYQRCVNWLLRGWMCPVDGDPDRFVEYDKKTSPHFLDHFDPGRMRVPLYQTAVAIIFSIVYLILYTIAINTINPDGNLDGVEILMYLFTLGFIFDEAVKFWKVGIKYLAFWNVFHTTLYSLLTVSFVVRIISLQYEPYSEQRDTYSQLSYNFLAFTAPFFWMRLLLFLDGYQFFGTMLVVIKMMMKESAIFFALLSLVLIGFLQAFIGLDMNDDSQTATSFILQQMTNGILGSPEFDGWDRFAPPFGLILFYMYNFIIIVVLLNVLIALYNSAYSDVTDNAVDEYMALFSHKVVQAQRAPDENVYIAPFNLIETFLISFPFEWWMTKQQYSSLNYYVMGVLYAPALLVTAYLETRDARQVLWNRRHHQIDEDTTEEWEQMLDELDVEGSGWQKRVEETSPNVAVDATLLELRALRKEIDDLRDTLKVRDQSSDDKK</sequence>
<dbReference type="InterPro" id="IPR056336">
    <property type="entry name" value="YVC1_C"/>
</dbReference>
<dbReference type="OrthoDB" id="301415at2759"/>
<evidence type="ECO:0000259" key="3">
    <source>
        <dbReference type="Pfam" id="PF23317"/>
    </source>
</evidence>
<keyword evidence="1" id="KW-1133">Transmembrane helix</keyword>